<keyword evidence="2" id="KW-1185">Reference proteome</keyword>
<name>A0A841PH97_9BACL</name>
<dbReference type="EMBL" id="JACHHJ010000001">
    <property type="protein sequence ID" value="MBB6448267.1"/>
    <property type="molecule type" value="Genomic_DNA"/>
</dbReference>
<dbReference type="AlphaFoldDB" id="A0A841PH97"/>
<evidence type="ECO:0000313" key="2">
    <source>
        <dbReference type="Proteomes" id="UP000568839"/>
    </source>
</evidence>
<organism evidence="1 2">
    <name type="scientific">Geomicrobium halophilum</name>
    <dbReference type="NCBI Taxonomy" id="549000"/>
    <lineage>
        <taxon>Bacteria</taxon>
        <taxon>Bacillati</taxon>
        <taxon>Bacillota</taxon>
        <taxon>Bacilli</taxon>
        <taxon>Bacillales</taxon>
        <taxon>Geomicrobium</taxon>
    </lineage>
</organism>
<dbReference type="Proteomes" id="UP000568839">
    <property type="component" value="Unassembled WGS sequence"/>
</dbReference>
<reference evidence="1 2" key="1">
    <citation type="submission" date="2020-08" db="EMBL/GenBank/DDBJ databases">
        <title>Genomic Encyclopedia of Type Strains, Phase IV (KMG-IV): sequencing the most valuable type-strain genomes for metagenomic binning, comparative biology and taxonomic classification.</title>
        <authorList>
            <person name="Goeker M."/>
        </authorList>
    </citation>
    <scope>NUCLEOTIDE SEQUENCE [LARGE SCALE GENOMIC DNA]</scope>
    <source>
        <strain evidence="1 2">DSM 21769</strain>
    </source>
</reference>
<dbReference type="RefSeq" id="WP_184402281.1">
    <property type="nucleotide sequence ID" value="NZ_JACHHJ010000001.1"/>
</dbReference>
<accession>A0A841PH97</accession>
<dbReference type="InterPro" id="IPR015422">
    <property type="entry name" value="PyrdxlP-dep_Trfase_small"/>
</dbReference>
<proteinExistence type="predicted"/>
<sequence>MMIESTETETKETVDSFAGVMLKINEKIEKTPDIILEAPRQIANRYDVLREKGQERN</sequence>
<evidence type="ECO:0000313" key="1">
    <source>
        <dbReference type="EMBL" id="MBB6448267.1"/>
    </source>
</evidence>
<protein>
    <submittedName>
        <fullName evidence="1">Glycine cleavage system protein P-like pyridoxal-binding family</fullName>
    </submittedName>
</protein>
<dbReference type="Gene3D" id="3.90.1150.10">
    <property type="entry name" value="Aspartate Aminotransferase, domain 1"/>
    <property type="match status" value="1"/>
</dbReference>
<comment type="caution">
    <text evidence="1">The sequence shown here is derived from an EMBL/GenBank/DDBJ whole genome shotgun (WGS) entry which is preliminary data.</text>
</comment>
<gene>
    <name evidence="1" type="ORF">HNR44_000216</name>
</gene>